<dbReference type="Proteomes" id="UP001320898">
    <property type="component" value="Unassembled WGS sequence"/>
</dbReference>
<feature type="compositionally biased region" description="Basic and acidic residues" evidence="1">
    <location>
        <begin position="49"/>
        <end position="73"/>
    </location>
</feature>
<dbReference type="InterPro" id="IPR000160">
    <property type="entry name" value="GGDEF_dom"/>
</dbReference>
<feature type="region of interest" description="Disordered" evidence="1">
    <location>
        <begin position="47"/>
        <end position="73"/>
    </location>
</feature>
<dbReference type="AlphaFoldDB" id="A0AAW5QYP7"/>
<dbReference type="Gene3D" id="3.30.70.270">
    <property type="match status" value="1"/>
</dbReference>
<keyword evidence="3" id="KW-0548">Nucleotidyltransferase</keyword>
<organism evidence="3 4">
    <name type="scientific">Microbaculum marinisediminis</name>
    <dbReference type="NCBI Taxonomy" id="2931392"/>
    <lineage>
        <taxon>Bacteria</taxon>
        <taxon>Pseudomonadati</taxon>
        <taxon>Pseudomonadota</taxon>
        <taxon>Alphaproteobacteria</taxon>
        <taxon>Hyphomicrobiales</taxon>
        <taxon>Tepidamorphaceae</taxon>
        <taxon>Microbaculum</taxon>
    </lineage>
</organism>
<dbReference type="EC" id="2.7.7.65" evidence="3"/>
<proteinExistence type="predicted"/>
<dbReference type="RefSeq" id="WP_261616755.1">
    <property type="nucleotide sequence ID" value="NZ_JALIDZ010000006.1"/>
</dbReference>
<evidence type="ECO:0000259" key="2">
    <source>
        <dbReference type="Pfam" id="PF00990"/>
    </source>
</evidence>
<comment type="caution">
    <text evidence="3">The sequence shown here is derived from an EMBL/GenBank/DDBJ whole genome shotgun (WGS) entry which is preliminary data.</text>
</comment>
<keyword evidence="4" id="KW-1185">Reference proteome</keyword>
<protein>
    <submittedName>
        <fullName evidence="3">Diguanylate cyclase</fullName>
        <ecNumber evidence="3">2.7.7.65</ecNumber>
    </submittedName>
</protein>
<sequence length="73" mass="8065">MGAGRHTIDLTVSIGVAALEHPDDTPERLLKRADHALYAAKKTAAIALRQDRHKTPNEKFRDPPDENAVRSLP</sequence>
<dbReference type="InterPro" id="IPR043128">
    <property type="entry name" value="Rev_trsase/Diguanyl_cyclase"/>
</dbReference>
<accession>A0AAW5QYP7</accession>
<evidence type="ECO:0000313" key="4">
    <source>
        <dbReference type="Proteomes" id="UP001320898"/>
    </source>
</evidence>
<evidence type="ECO:0000313" key="3">
    <source>
        <dbReference type="EMBL" id="MCT8973176.1"/>
    </source>
</evidence>
<gene>
    <name evidence="3" type="ORF">MUB46_15035</name>
</gene>
<reference evidence="3 4" key="1">
    <citation type="submission" date="2022-04" db="EMBL/GenBank/DDBJ databases">
        <authorList>
            <person name="Ye Y.-Q."/>
            <person name="Du Z.-J."/>
        </authorList>
    </citation>
    <scope>NUCLEOTIDE SEQUENCE [LARGE SCALE GENOMIC DNA]</scope>
    <source>
        <strain evidence="3 4">A6E488</strain>
    </source>
</reference>
<dbReference type="SUPFAM" id="SSF55073">
    <property type="entry name" value="Nucleotide cyclase"/>
    <property type="match status" value="1"/>
</dbReference>
<dbReference type="InterPro" id="IPR029787">
    <property type="entry name" value="Nucleotide_cyclase"/>
</dbReference>
<evidence type="ECO:0000256" key="1">
    <source>
        <dbReference type="SAM" id="MobiDB-lite"/>
    </source>
</evidence>
<keyword evidence="3" id="KW-0808">Transferase</keyword>
<feature type="domain" description="GGDEF" evidence="2">
    <location>
        <begin position="5"/>
        <end position="43"/>
    </location>
</feature>
<dbReference type="GO" id="GO:0052621">
    <property type="term" value="F:diguanylate cyclase activity"/>
    <property type="evidence" value="ECO:0007669"/>
    <property type="project" value="UniProtKB-EC"/>
</dbReference>
<name>A0AAW5QYP7_9HYPH</name>
<dbReference type="EMBL" id="JALIDZ010000006">
    <property type="protein sequence ID" value="MCT8973176.1"/>
    <property type="molecule type" value="Genomic_DNA"/>
</dbReference>
<dbReference type="Pfam" id="PF00990">
    <property type="entry name" value="GGDEF"/>
    <property type="match status" value="1"/>
</dbReference>